<dbReference type="InterPro" id="IPR029044">
    <property type="entry name" value="Nucleotide-diphossugar_trans"/>
</dbReference>
<gene>
    <name evidence="7" type="ORF">K489DRAFT_376181</name>
</gene>
<sequence length="541" mass="62581">MSLEAAPIARRGGGWISPGLTTPDLKPADYTTRSRGSSPSERIGRDMGPPTWASAKASSARVHGGSRLGRNAYVQWLLAPLSRWRHYMMAGEQNDREVEKEKLNRMRGTGNNASADIQWQDIMRQCKQHMTRRRRLQTGVIVLLLLIWWLATPPLTRWYRRTSFLGGGSKFVIILAANPGGGVSEWKGGREYAIEKASMRNKQRYADRWGYTLEVANLVDKKEYSHEWRAGWEKVDIIKNAMRKHRDAEWFWWLDLTTVIMEPSYSLQSHIFNSLTDRTYRDINVYNPQKIEHPVSKTSESTFFLDATTLSAAGDNRASSIDMLIPQDCSGFSLGSFFVRRSDWGERILDAWWDPISYEQRHTQWTHKEQDALHHIYTTQPWIRSRVAFLPQRMINAYPEGACGNDQGLPARGCPKPLRKIKVSDPALALSENQDPEKLEAMKECGVRGVHYQEKERDFLVNMAGCQWGRDCAEEMHDFADLSYMLNRGRWERFKNWISGQDRRDREEMVREKERRRKAKEEWEVKEAEFKAIMADGEDGG</sequence>
<evidence type="ECO:0000313" key="7">
    <source>
        <dbReference type="RefSeq" id="XP_033462832.1"/>
    </source>
</evidence>
<dbReference type="GO" id="GO:0000139">
    <property type="term" value="C:Golgi membrane"/>
    <property type="evidence" value="ECO:0007669"/>
    <property type="project" value="TreeGrafter"/>
</dbReference>
<keyword evidence="5" id="KW-1133">Transmembrane helix</keyword>
<protein>
    <submittedName>
        <fullName evidence="7">Glycosyltransferase family 34 protein</fullName>
    </submittedName>
</protein>
<evidence type="ECO:0000256" key="4">
    <source>
        <dbReference type="SAM" id="MobiDB-lite"/>
    </source>
</evidence>
<proteinExistence type="inferred from homology"/>
<keyword evidence="5" id="KW-0812">Transmembrane</keyword>
<feature type="transmembrane region" description="Helical" evidence="5">
    <location>
        <begin position="134"/>
        <end position="151"/>
    </location>
</feature>
<reference evidence="7" key="3">
    <citation type="submission" date="2025-08" db="UniProtKB">
        <authorList>
            <consortium name="RefSeq"/>
        </authorList>
    </citation>
    <scope>IDENTIFICATION</scope>
    <source>
        <strain evidence="7">CBS 342.82</strain>
    </source>
</reference>
<dbReference type="GeneID" id="54361662"/>
<dbReference type="RefSeq" id="XP_033462832.1">
    <property type="nucleotide sequence ID" value="XM_033603862.1"/>
</dbReference>
<keyword evidence="6" id="KW-1185">Reference proteome</keyword>
<evidence type="ECO:0000256" key="2">
    <source>
        <dbReference type="ARBA" id="ARBA00022676"/>
    </source>
</evidence>
<reference evidence="7" key="2">
    <citation type="submission" date="2020-04" db="EMBL/GenBank/DDBJ databases">
        <authorList>
            <consortium name="NCBI Genome Project"/>
        </authorList>
    </citation>
    <scope>NUCLEOTIDE SEQUENCE</scope>
    <source>
        <strain evidence="7">CBS 342.82</strain>
    </source>
</reference>
<keyword evidence="3" id="KW-0808">Transferase</keyword>
<keyword evidence="2" id="KW-0328">Glycosyltransferase</keyword>
<dbReference type="OrthoDB" id="407658at2759"/>
<feature type="region of interest" description="Disordered" evidence="4">
    <location>
        <begin position="1"/>
        <end position="58"/>
    </location>
</feature>
<feature type="compositionally biased region" description="Polar residues" evidence="4">
    <location>
        <begin position="31"/>
        <end position="40"/>
    </location>
</feature>
<comment type="similarity">
    <text evidence="1">Belongs to the glycosyltransferase 34 family.</text>
</comment>
<dbReference type="PANTHER" id="PTHR31306:SF5">
    <property type="entry name" value="ALPHA-1,6-MANNOSYLTRANSFERASE MNN10-RELATED"/>
    <property type="match status" value="1"/>
</dbReference>
<organism evidence="7">
    <name type="scientific">Dissoconium aciculare CBS 342.82</name>
    <dbReference type="NCBI Taxonomy" id="1314786"/>
    <lineage>
        <taxon>Eukaryota</taxon>
        <taxon>Fungi</taxon>
        <taxon>Dikarya</taxon>
        <taxon>Ascomycota</taxon>
        <taxon>Pezizomycotina</taxon>
        <taxon>Dothideomycetes</taxon>
        <taxon>Dothideomycetidae</taxon>
        <taxon>Mycosphaerellales</taxon>
        <taxon>Dissoconiaceae</taxon>
        <taxon>Dissoconium</taxon>
    </lineage>
</organism>
<dbReference type="Pfam" id="PF05637">
    <property type="entry name" value="Glyco_transf_34"/>
    <property type="match status" value="1"/>
</dbReference>
<dbReference type="Gene3D" id="3.90.550.10">
    <property type="entry name" value="Spore Coat Polysaccharide Biosynthesis Protein SpsA, Chain A"/>
    <property type="match status" value="1"/>
</dbReference>
<dbReference type="PANTHER" id="PTHR31306">
    <property type="entry name" value="ALPHA-1,6-MANNOSYLTRANSFERASE MNN11-RELATED"/>
    <property type="match status" value="1"/>
</dbReference>
<name>A0A6J3MCP4_9PEZI</name>
<keyword evidence="5" id="KW-0472">Membrane</keyword>
<reference evidence="7" key="1">
    <citation type="submission" date="2020-01" db="EMBL/GenBank/DDBJ databases">
        <authorList>
            <consortium name="DOE Joint Genome Institute"/>
            <person name="Haridas S."/>
            <person name="Albert R."/>
            <person name="Binder M."/>
            <person name="Bloem J."/>
            <person name="Labutti K."/>
            <person name="Salamov A."/>
            <person name="Andreopoulos B."/>
            <person name="Baker S.E."/>
            <person name="Barry K."/>
            <person name="Bills G."/>
            <person name="Bluhm B.H."/>
            <person name="Cannon C."/>
            <person name="Castanera R."/>
            <person name="Culley D.E."/>
            <person name="Daum C."/>
            <person name="Ezra D."/>
            <person name="Gonzalez J.B."/>
            <person name="Henrissat B."/>
            <person name="Kuo A."/>
            <person name="Liang C."/>
            <person name="Lipzen A."/>
            <person name="Lutzoni F."/>
            <person name="Magnuson J."/>
            <person name="Mondo S."/>
            <person name="Nolan M."/>
            <person name="Ohm R."/>
            <person name="Pangilinan J."/>
            <person name="Park H.-J."/>
            <person name="Ramirez L."/>
            <person name="Alfaro M."/>
            <person name="Sun H."/>
            <person name="Tritt A."/>
            <person name="Yoshinaga Y."/>
            <person name="Zwiers L.-H."/>
            <person name="Turgeon B.G."/>
            <person name="Goodwin S.B."/>
            <person name="Spatafora J.W."/>
            <person name="Crous P.W."/>
            <person name="Grigoriev I.V."/>
        </authorList>
    </citation>
    <scope>NUCLEOTIDE SEQUENCE</scope>
    <source>
        <strain evidence="7">CBS 342.82</strain>
    </source>
</reference>
<dbReference type="InterPro" id="IPR008630">
    <property type="entry name" value="Glyco_trans_34"/>
</dbReference>
<dbReference type="GO" id="GO:0016757">
    <property type="term" value="F:glycosyltransferase activity"/>
    <property type="evidence" value="ECO:0007669"/>
    <property type="project" value="UniProtKB-KW"/>
</dbReference>
<evidence type="ECO:0000256" key="3">
    <source>
        <dbReference type="ARBA" id="ARBA00022679"/>
    </source>
</evidence>
<dbReference type="GO" id="GO:0006487">
    <property type="term" value="P:protein N-linked glycosylation"/>
    <property type="evidence" value="ECO:0007669"/>
    <property type="project" value="TreeGrafter"/>
</dbReference>
<evidence type="ECO:0000256" key="5">
    <source>
        <dbReference type="SAM" id="Phobius"/>
    </source>
</evidence>
<dbReference type="AlphaFoldDB" id="A0A6J3MCP4"/>
<accession>A0A6J3MCP4</accession>
<evidence type="ECO:0000313" key="6">
    <source>
        <dbReference type="Proteomes" id="UP000504637"/>
    </source>
</evidence>
<evidence type="ECO:0000256" key="1">
    <source>
        <dbReference type="ARBA" id="ARBA00005664"/>
    </source>
</evidence>
<dbReference type="Proteomes" id="UP000504637">
    <property type="component" value="Unplaced"/>
</dbReference>